<dbReference type="PROSITE" id="PS01162">
    <property type="entry name" value="QOR_ZETA_CRYSTAL"/>
    <property type="match status" value="1"/>
</dbReference>
<dbReference type="InterPro" id="IPR011032">
    <property type="entry name" value="GroES-like_sf"/>
</dbReference>
<dbReference type="InterPro" id="IPR020843">
    <property type="entry name" value="ER"/>
</dbReference>
<dbReference type="InterPro" id="IPR006162">
    <property type="entry name" value="Ppantetheine_attach_site"/>
</dbReference>
<dbReference type="InterPro" id="IPR057326">
    <property type="entry name" value="KR_dom"/>
</dbReference>
<evidence type="ECO:0000313" key="5">
    <source>
        <dbReference type="EMBL" id="MFC3455474.1"/>
    </source>
</evidence>
<dbReference type="EMBL" id="JBHRWK010000092">
    <property type="protein sequence ID" value="MFC3455474.1"/>
    <property type="molecule type" value="Genomic_DNA"/>
</dbReference>
<sequence length="692" mass="72273">AGVVLEVGSGVTGLVPGDRVLGLLSGAFGPVAVTDSRMLARIPAGWSFVDAASVPIVFLTAFYALRDLMDVRSGEAALIHAAAGGVGMAAVQLARHWGVEVFATASAAKWDAVRALGVADDRLASSRDTDFEAKFLAASEGRGVDVVLDALAGEFVDASLRLLPRGGRFAEMGKTDVREPGEVATDYPGVRYQAFDLVEAGPVRIGEMLAELVGLFEAGALSPLPSRVWDVRQAPEAFRFMSQAMHVGKVVLSVPRSLDVEESVLITGGTGSLGALVARHLVGQGARHLVLLSRRGEQAPGAAELVSELTGLGAEVSVLACDAANRAALAEALSTVERPLTAVVHTAGVLDDGVVESLTPARVAGVLGPKADAAWNLHELTKDSDLAEFVMFSSASGVFGNPGQANYSAANVFLDALAAHRRSEGMPGLSLAWGLWDQENGGMGGTLSTTDRARVSRSGSGALSPEQGLALFDAARARADALLVPLNLDLGSGQATADEVPPLLRSLVKVVTRRATVSSAGETTATLGARLAGLRAAEQDEALVEVVREQAALVLGYHDPAHVEPDRSFRELGFDSLTSVELRNRLNAATGLKLSATLVFDYPTPSALAEYLRGELVGEEVAPGVDAELDRLSGALAVFSADRRERERIGARLAAILADWNDGRRGPDDDGDLEEATADELFDLLDKGFGNS</sequence>
<dbReference type="Gene3D" id="3.90.180.10">
    <property type="entry name" value="Medium-chain alcohol dehydrogenases, catalytic domain"/>
    <property type="match status" value="1"/>
</dbReference>
<evidence type="ECO:0000259" key="4">
    <source>
        <dbReference type="PROSITE" id="PS50075"/>
    </source>
</evidence>
<dbReference type="CDD" id="cd05195">
    <property type="entry name" value="enoyl_red"/>
    <property type="match status" value="1"/>
</dbReference>
<accession>A0ABV7PBU3</accession>
<dbReference type="InterPro" id="IPR050091">
    <property type="entry name" value="PKS_NRPS_Biosynth_Enz"/>
</dbReference>
<dbReference type="InterPro" id="IPR036736">
    <property type="entry name" value="ACP-like_sf"/>
</dbReference>
<protein>
    <submittedName>
        <fullName evidence="5">SDR family NAD(P)-dependent oxidoreductase</fullName>
    </submittedName>
</protein>
<keyword evidence="6" id="KW-1185">Reference proteome</keyword>
<dbReference type="PANTHER" id="PTHR43775">
    <property type="entry name" value="FATTY ACID SYNTHASE"/>
    <property type="match status" value="1"/>
</dbReference>
<evidence type="ECO:0000256" key="1">
    <source>
        <dbReference type="ARBA" id="ARBA00022450"/>
    </source>
</evidence>
<dbReference type="Pfam" id="PF00550">
    <property type="entry name" value="PP-binding"/>
    <property type="match status" value="1"/>
</dbReference>
<dbReference type="SMART" id="SM00829">
    <property type="entry name" value="PKS_ER"/>
    <property type="match status" value="1"/>
</dbReference>
<dbReference type="SMART" id="SM01294">
    <property type="entry name" value="PKS_PP_betabranch"/>
    <property type="match status" value="1"/>
</dbReference>
<dbReference type="InterPro" id="IPR020806">
    <property type="entry name" value="PKS_PP-bd"/>
</dbReference>
<dbReference type="SMART" id="SM00823">
    <property type="entry name" value="PKS_PP"/>
    <property type="match status" value="1"/>
</dbReference>
<feature type="domain" description="Carrier" evidence="4">
    <location>
        <begin position="541"/>
        <end position="616"/>
    </location>
</feature>
<dbReference type="Gene3D" id="3.40.50.720">
    <property type="entry name" value="NAD(P)-binding Rossmann-like Domain"/>
    <property type="match status" value="1"/>
</dbReference>
<evidence type="ECO:0000256" key="3">
    <source>
        <dbReference type="ARBA" id="ARBA00022679"/>
    </source>
</evidence>
<dbReference type="InterPro" id="IPR013968">
    <property type="entry name" value="PKS_KR"/>
</dbReference>
<dbReference type="SUPFAM" id="SSF47336">
    <property type="entry name" value="ACP-like"/>
    <property type="match status" value="1"/>
</dbReference>
<dbReference type="Pfam" id="PF08659">
    <property type="entry name" value="KR"/>
    <property type="match status" value="1"/>
</dbReference>
<dbReference type="Gene3D" id="1.10.1200.10">
    <property type="entry name" value="ACP-like"/>
    <property type="match status" value="1"/>
</dbReference>
<dbReference type="SMART" id="SM00822">
    <property type="entry name" value="PKS_KR"/>
    <property type="match status" value="1"/>
</dbReference>
<evidence type="ECO:0000313" key="6">
    <source>
        <dbReference type="Proteomes" id="UP001595645"/>
    </source>
</evidence>
<dbReference type="SUPFAM" id="SSF50129">
    <property type="entry name" value="GroES-like"/>
    <property type="match status" value="1"/>
</dbReference>
<feature type="non-terminal residue" evidence="5">
    <location>
        <position position="1"/>
    </location>
</feature>
<dbReference type="SUPFAM" id="SSF51735">
    <property type="entry name" value="NAD(P)-binding Rossmann-fold domains"/>
    <property type="match status" value="2"/>
</dbReference>
<name>A0ABV7PBU3_9PSEU</name>
<dbReference type="CDD" id="cd08956">
    <property type="entry name" value="KR_3_FAS_SDR_x"/>
    <property type="match status" value="1"/>
</dbReference>
<dbReference type="InterPro" id="IPR036291">
    <property type="entry name" value="NAD(P)-bd_dom_sf"/>
</dbReference>
<dbReference type="Proteomes" id="UP001595645">
    <property type="component" value="Unassembled WGS sequence"/>
</dbReference>
<organism evidence="5 6">
    <name type="scientific">Amycolatopsis speibonae</name>
    <dbReference type="NCBI Taxonomy" id="1450224"/>
    <lineage>
        <taxon>Bacteria</taxon>
        <taxon>Bacillati</taxon>
        <taxon>Actinomycetota</taxon>
        <taxon>Actinomycetes</taxon>
        <taxon>Pseudonocardiales</taxon>
        <taxon>Pseudonocardiaceae</taxon>
        <taxon>Amycolatopsis</taxon>
    </lineage>
</organism>
<dbReference type="RefSeq" id="WP_378245948.1">
    <property type="nucleotide sequence ID" value="NZ_JBHRWK010000092.1"/>
</dbReference>
<dbReference type="PROSITE" id="PS00012">
    <property type="entry name" value="PHOSPHOPANTETHEINE"/>
    <property type="match status" value="1"/>
</dbReference>
<reference evidence="6" key="1">
    <citation type="journal article" date="2019" name="Int. J. Syst. Evol. Microbiol.">
        <title>The Global Catalogue of Microorganisms (GCM) 10K type strain sequencing project: providing services to taxonomists for standard genome sequencing and annotation.</title>
        <authorList>
            <consortium name="The Broad Institute Genomics Platform"/>
            <consortium name="The Broad Institute Genome Sequencing Center for Infectious Disease"/>
            <person name="Wu L."/>
            <person name="Ma J."/>
        </authorList>
    </citation>
    <scope>NUCLEOTIDE SEQUENCE [LARGE SCALE GENOMIC DNA]</scope>
    <source>
        <strain evidence="6">CGMCC 4.7676</strain>
    </source>
</reference>
<keyword evidence="1" id="KW-0596">Phosphopantetheine</keyword>
<dbReference type="InterPro" id="IPR002364">
    <property type="entry name" value="Quin_OxRdtase/zeta-crystal_CS"/>
</dbReference>
<dbReference type="PANTHER" id="PTHR43775:SF51">
    <property type="entry name" value="INACTIVE PHENOLPHTHIOCEROL SYNTHESIS POLYKETIDE SYNTHASE TYPE I PKS1-RELATED"/>
    <property type="match status" value="1"/>
</dbReference>
<keyword evidence="2" id="KW-0597">Phosphoprotein</keyword>
<proteinExistence type="predicted"/>
<keyword evidence="3" id="KW-0808">Transferase</keyword>
<gene>
    <name evidence="5" type="ORF">ACFOSH_39080</name>
</gene>
<dbReference type="InterPro" id="IPR009081">
    <property type="entry name" value="PP-bd_ACP"/>
</dbReference>
<dbReference type="Pfam" id="PF13602">
    <property type="entry name" value="ADH_zinc_N_2"/>
    <property type="match status" value="1"/>
</dbReference>
<evidence type="ECO:0000256" key="2">
    <source>
        <dbReference type="ARBA" id="ARBA00022553"/>
    </source>
</evidence>
<dbReference type="PROSITE" id="PS50075">
    <property type="entry name" value="CARRIER"/>
    <property type="match status" value="1"/>
</dbReference>
<comment type="caution">
    <text evidence="5">The sequence shown here is derived from an EMBL/GenBank/DDBJ whole genome shotgun (WGS) entry which is preliminary data.</text>
</comment>